<dbReference type="PANTHER" id="PTHR48050:SF13">
    <property type="entry name" value="STEROL 3-BETA-GLUCOSYLTRANSFERASE UGT80A2"/>
    <property type="match status" value="1"/>
</dbReference>
<reference evidence="3 4" key="1">
    <citation type="submission" date="2019-06" db="EMBL/GenBank/DDBJ databases">
        <title>Sequencing the genomes of 1000 actinobacteria strains.</title>
        <authorList>
            <person name="Klenk H.-P."/>
        </authorList>
    </citation>
    <scope>NUCLEOTIDE SEQUENCE [LARGE SCALE GENOMIC DNA]</scope>
    <source>
        <strain evidence="3 4">DSM 8803</strain>
    </source>
</reference>
<keyword evidence="4" id="KW-1185">Reference proteome</keyword>
<dbReference type="AlphaFoldDB" id="A0A542Y8L4"/>
<dbReference type="OrthoDB" id="6620093at2"/>
<dbReference type="GO" id="GO:0017000">
    <property type="term" value="P:antibiotic biosynthetic process"/>
    <property type="evidence" value="ECO:0007669"/>
    <property type="project" value="UniProtKB-ARBA"/>
</dbReference>
<name>A0A542Y8L4_9MICO</name>
<dbReference type="InterPro" id="IPR010610">
    <property type="entry name" value="EryCIII-like_C"/>
</dbReference>
<comment type="caution">
    <text evidence="3">The sequence shown here is derived from an EMBL/GenBank/DDBJ whole genome shotgun (WGS) entry which is preliminary data.</text>
</comment>
<dbReference type="CDD" id="cd03784">
    <property type="entry name" value="GT1_Gtf-like"/>
    <property type="match status" value="1"/>
</dbReference>
<dbReference type="Pfam" id="PF06722">
    <property type="entry name" value="EryCIII-like_C"/>
    <property type="match status" value="1"/>
</dbReference>
<protein>
    <submittedName>
        <fullName evidence="3">MGT family glycosyltransferase</fullName>
    </submittedName>
</protein>
<dbReference type="SUPFAM" id="SSF53756">
    <property type="entry name" value="UDP-Glycosyltransferase/glycogen phosphorylase"/>
    <property type="match status" value="1"/>
</dbReference>
<dbReference type="Proteomes" id="UP000319094">
    <property type="component" value="Unassembled WGS sequence"/>
</dbReference>
<dbReference type="Gene3D" id="3.40.50.2000">
    <property type="entry name" value="Glycogen Phosphorylase B"/>
    <property type="match status" value="2"/>
</dbReference>
<dbReference type="FunFam" id="3.40.50.2000:FF:000072">
    <property type="entry name" value="Glycosyl transferase"/>
    <property type="match status" value="1"/>
</dbReference>
<dbReference type="GO" id="GO:0008194">
    <property type="term" value="F:UDP-glycosyltransferase activity"/>
    <property type="evidence" value="ECO:0007669"/>
    <property type="project" value="InterPro"/>
</dbReference>
<evidence type="ECO:0000259" key="2">
    <source>
        <dbReference type="Pfam" id="PF06722"/>
    </source>
</evidence>
<dbReference type="GO" id="GO:0016758">
    <property type="term" value="F:hexosyltransferase activity"/>
    <property type="evidence" value="ECO:0007669"/>
    <property type="project" value="UniProtKB-ARBA"/>
</dbReference>
<dbReference type="RefSeq" id="WP_141887609.1">
    <property type="nucleotide sequence ID" value="NZ_BAAAUY010000011.1"/>
</dbReference>
<feature type="compositionally biased region" description="Low complexity" evidence="1">
    <location>
        <begin position="433"/>
        <end position="448"/>
    </location>
</feature>
<dbReference type="STRING" id="55969.SD72_09045"/>
<dbReference type="EMBL" id="VFON01000001">
    <property type="protein sequence ID" value="TQL44421.1"/>
    <property type="molecule type" value="Genomic_DNA"/>
</dbReference>
<evidence type="ECO:0000313" key="3">
    <source>
        <dbReference type="EMBL" id="TQL44421.1"/>
    </source>
</evidence>
<evidence type="ECO:0000313" key="4">
    <source>
        <dbReference type="Proteomes" id="UP000319094"/>
    </source>
</evidence>
<evidence type="ECO:0000256" key="1">
    <source>
        <dbReference type="SAM" id="MobiDB-lite"/>
    </source>
</evidence>
<feature type="region of interest" description="Disordered" evidence="1">
    <location>
        <begin position="429"/>
        <end position="448"/>
    </location>
</feature>
<gene>
    <name evidence="3" type="ORF">FB468_2478</name>
</gene>
<accession>A0A542Y8L4</accession>
<organism evidence="3 4">
    <name type="scientific">Leucobacter komagatae</name>
    <dbReference type="NCBI Taxonomy" id="55969"/>
    <lineage>
        <taxon>Bacteria</taxon>
        <taxon>Bacillati</taxon>
        <taxon>Actinomycetota</taxon>
        <taxon>Actinomycetes</taxon>
        <taxon>Micrococcales</taxon>
        <taxon>Microbacteriaceae</taxon>
        <taxon>Leucobacter</taxon>
    </lineage>
</organism>
<dbReference type="InterPro" id="IPR050426">
    <property type="entry name" value="Glycosyltransferase_28"/>
</dbReference>
<proteinExistence type="predicted"/>
<dbReference type="PANTHER" id="PTHR48050">
    <property type="entry name" value="STEROL 3-BETA-GLUCOSYLTRANSFERASE"/>
    <property type="match status" value="1"/>
</dbReference>
<keyword evidence="3" id="KW-0808">Transferase</keyword>
<feature type="domain" description="Erythromycin biosynthesis protein CIII-like C-terminal" evidence="2">
    <location>
        <begin position="307"/>
        <end position="411"/>
    </location>
</feature>
<sequence>MFAVLLCSTPVHGHVTPLLAVARHLHDSGHRVRFLSGSKYREAIEATGAEFLALPADADYDDADMDGAFPGRVGLTGPAGIRYDISTIFLRPALSQLAAVEAALAAETTDAVLVEPMFMGTLALVRKRRSERPAVISLGIIPLGLSSPDTAPYGLGVTPMRGPIGRLRNSALRFFAQRAIFGGVQKEAEQLILSATGEPLEGFFMNGQESADAIVQFSVPGFEYPRSDLPANVHFVGPLSRTVPSGGVLPEWWGELDGSRPVVHVSQGTVANRDYSQLIEPAVAGLAGDDVLVVVSTGGRPVDTLPSPLPENVRVAPYLPHDKLLPLTDVFVSNGGYGGVHYALEHGVPLVVAGKTEDKAEVTARVGWSGAGINLATAAPKPEKVRKAVLRVLADDRYRAASSRIGAEIEASAGLRGLEEVIVKVSATNAPPSLGSGSSESSSTIGSY</sequence>
<dbReference type="InterPro" id="IPR002213">
    <property type="entry name" value="UDP_glucos_trans"/>
</dbReference>